<evidence type="ECO:0000313" key="2">
    <source>
        <dbReference type="Proteomes" id="UP001058074"/>
    </source>
</evidence>
<organism evidence="1 2">
    <name type="scientific">Inconstantimicrobium mannanitabidum</name>
    <dbReference type="NCBI Taxonomy" id="1604901"/>
    <lineage>
        <taxon>Bacteria</taxon>
        <taxon>Bacillati</taxon>
        <taxon>Bacillota</taxon>
        <taxon>Clostridia</taxon>
        <taxon>Eubacteriales</taxon>
        <taxon>Clostridiaceae</taxon>
        <taxon>Inconstantimicrobium</taxon>
    </lineage>
</organism>
<keyword evidence="2" id="KW-1185">Reference proteome</keyword>
<dbReference type="Proteomes" id="UP001058074">
    <property type="component" value="Unassembled WGS sequence"/>
</dbReference>
<reference evidence="1" key="1">
    <citation type="journal article" date="2025" name="Int. J. Syst. Evol. Microbiol.">
        <title>Inconstantimicrobium mannanitabidum sp. nov., a novel member of the family Clostridiaceae isolated from anoxic soil under the treatment of reductive soil disinfestation.</title>
        <authorList>
            <person name="Ueki A."/>
            <person name="Tonouchi A."/>
            <person name="Honma S."/>
            <person name="Kaku N."/>
            <person name="Ueki K."/>
        </authorList>
    </citation>
    <scope>NUCLEOTIDE SEQUENCE</scope>
    <source>
        <strain evidence="1">TW13</strain>
    </source>
</reference>
<protein>
    <submittedName>
        <fullName evidence="1">Multidrug ABC transporter ATP-binding protein</fullName>
    </submittedName>
</protein>
<keyword evidence="1" id="KW-0547">Nucleotide-binding</keyword>
<name>A0ACB5RGD1_9CLOT</name>
<gene>
    <name evidence="1" type="ORF">rsdtw13_33670</name>
</gene>
<proteinExistence type="predicted"/>
<dbReference type="EMBL" id="BROD01000001">
    <property type="protein sequence ID" value="GKX68109.1"/>
    <property type="molecule type" value="Genomic_DNA"/>
</dbReference>
<evidence type="ECO:0000313" key="1">
    <source>
        <dbReference type="EMBL" id="GKX68109.1"/>
    </source>
</evidence>
<keyword evidence="1" id="KW-0067">ATP-binding</keyword>
<accession>A0ACB5RGD1</accession>
<sequence length="231" mass="26499">MIEVKNVVKKYKKLKALDEASFTIKEGRVTCLLGINGVGKSTILKAIMGLIPINSGEILIDGYKLSPKVYNKLGFIPDISVYYPTMTIEESFNYMNIFYDNWDMDKAYRMLEYFKLTKERKIAELSKGNMARVKIIMGYCQKSKYLLMDEPFSGMDFFTREDFISAMTGEFSEEGQAIIISTHEIGEIENLADDVILLEDGRVVKQFSAEEIREEEGKSIMDVMREVYKNA</sequence>
<comment type="caution">
    <text evidence="1">The sequence shown here is derived from an EMBL/GenBank/DDBJ whole genome shotgun (WGS) entry which is preliminary data.</text>
</comment>